<name>A0ABU4GXV6_9MICO</name>
<evidence type="ECO:0000313" key="2">
    <source>
        <dbReference type="EMBL" id="MDW4571235.1"/>
    </source>
</evidence>
<feature type="region of interest" description="Disordered" evidence="1">
    <location>
        <begin position="56"/>
        <end position="75"/>
    </location>
</feature>
<dbReference type="EMBL" id="JAWQEV010000001">
    <property type="protein sequence ID" value="MDW4571235.1"/>
    <property type="molecule type" value="Genomic_DNA"/>
</dbReference>
<evidence type="ECO:0000256" key="1">
    <source>
        <dbReference type="SAM" id="MobiDB-lite"/>
    </source>
</evidence>
<keyword evidence="3" id="KW-1185">Reference proteome</keyword>
<comment type="caution">
    <text evidence="2">The sequence shown here is derived from an EMBL/GenBank/DDBJ whole genome shotgun (WGS) entry which is preliminary data.</text>
</comment>
<sequence>MLVPPFTLVDDRARSREAADAHAIAIAIREGRLTRPPAPLRDRVVVVGQRLARALSRPARPAHPARPDLAADVIP</sequence>
<protein>
    <submittedName>
        <fullName evidence="2">Uncharacterized protein</fullName>
    </submittedName>
</protein>
<gene>
    <name evidence="2" type="ORF">R8Z58_00405</name>
</gene>
<accession>A0ABU4GXV6</accession>
<evidence type="ECO:0000313" key="3">
    <source>
        <dbReference type="Proteomes" id="UP001283109"/>
    </source>
</evidence>
<dbReference type="RefSeq" id="WP_318351789.1">
    <property type="nucleotide sequence ID" value="NZ_JAWQEV010000001.1"/>
</dbReference>
<reference evidence="2 3" key="1">
    <citation type="submission" date="2023-11" db="EMBL/GenBank/DDBJ databases">
        <title>Draft genome sequence of Microbacterium arthrosphaerae JCM 30492.</title>
        <authorList>
            <person name="Zhang G."/>
            <person name="Ding Y."/>
        </authorList>
    </citation>
    <scope>NUCLEOTIDE SEQUENCE [LARGE SCALE GENOMIC DNA]</scope>
    <source>
        <strain evidence="2 3">JCM 30492</strain>
    </source>
</reference>
<dbReference type="Proteomes" id="UP001283109">
    <property type="component" value="Unassembled WGS sequence"/>
</dbReference>
<proteinExistence type="predicted"/>
<organism evidence="2 3">
    <name type="scientific">Microbacterium arthrosphaerae</name>
    <dbReference type="NCBI Taxonomy" id="792652"/>
    <lineage>
        <taxon>Bacteria</taxon>
        <taxon>Bacillati</taxon>
        <taxon>Actinomycetota</taxon>
        <taxon>Actinomycetes</taxon>
        <taxon>Micrococcales</taxon>
        <taxon>Microbacteriaceae</taxon>
        <taxon>Microbacterium</taxon>
    </lineage>
</organism>